<dbReference type="PROSITE" id="PS51462">
    <property type="entry name" value="NUDIX"/>
    <property type="match status" value="1"/>
</dbReference>
<dbReference type="SUPFAM" id="SSF55811">
    <property type="entry name" value="Nudix"/>
    <property type="match status" value="1"/>
</dbReference>
<dbReference type="Gene3D" id="3.90.79.10">
    <property type="entry name" value="Nucleoside Triphosphate Pyrophosphohydrolase"/>
    <property type="match status" value="1"/>
</dbReference>
<dbReference type="InterPro" id="IPR000086">
    <property type="entry name" value="NUDIX_hydrolase_dom"/>
</dbReference>
<sequence length="174" mass="19546">MFKTIKSEVLFKGREFSVRRDLVESGGKQFYKDVVIHPGAVVIIPLEKDNSIYLIRQYRHAVGAELVELPAGTLEDESPEACASRELVEETGFEAESFERLAEFYLAPGYSTELMHVYVAKGLRRSKPSPAVDEQITLIKTSVKNAVEMILRGEIRDAKTIASLTIFREVYGFG</sequence>
<organism evidence="4">
    <name type="scientific">Caldiarchaeum subterraneum</name>
    <dbReference type="NCBI Taxonomy" id="311458"/>
    <lineage>
        <taxon>Archaea</taxon>
        <taxon>Nitrososphaerota</taxon>
        <taxon>Candidatus Caldarchaeales</taxon>
        <taxon>Candidatus Caldarchaeaceae</taxon>
        <taxon>Candidatus Caldarchaeum</taxon>
    </lineage>
</organism>
<proteinExistence type="predicted"/>
<dbReference type="InterPro" id="IPR015797">
    <property type="entry name" value="NUDIX_hydrolase-like_dom_sf"/>
</dbReference>
<reference evidence="4" key="1">
    <citation type="journal article" date="2020" name="mSystems">
        <title>Genome- and Community-Level Interaction Insights into Carbon Utilization and Element Cycling Functions of Hydrothermarchaeota in Hydrothermal Sediment.</title>
        <authorList>
            <person name="Zhou Z."/>
            <person name="Liu Y."/>
            <person name="Xu W."/>
            <person name="Pan J."/>
            <person name="Luo Z.H."/>
            <person name="Li M."/>
        </authorList>
    </citation>
    <scope>NUCLEOTIDE SEQUENCE [LARGE SCALE GENOMIC DNA]</scope>
    <source>
        <strain evidence="4">SpSt-1056</strain>
    </source>
</reference>
<protein>
    <submittedName>
        <fullName evidence="4">NUDIX hydrolase</fullName>
    </submittedName>
</protein>
<dbReference type="GO" id="GO:0016787">
    <property type="term" value="F:hydrolase activity"/>
    <property type="evidence" value="ECO:0007669"/>
    <property type="project" value="UniProtKB-KW"/>
</dbReference>
<dbReference type="GO" id="GO:0006753">
    <property type="term" value="P:nucleoside phosphate metabolic process"/>
    <property type="evidence" value="ECO:0007669"/>
    <property type="project" value="TreeGrafter"/>
</dbReference>
<dbReference type="PANTHER" id="PTHR11839">
    <property type="entry name" value="UDP/ADP-SUGAR PYROPHOSPHATASE"/>
    <property type="match status" value="1"/>
</dbReference>
<dbReference type="EMBL" id="DRWN01000010">
    <property type="protein sequence ID" value="HHK67689.1"/>
    <property type="molecule type" value="Genomic_DNA"/>
</dbReference>
<evidence type="ECO:0000259" key="3">
    <source>
        <dbReference type="PROSITE" id="PS51462"/>
    </source>
</evidence>
<dbReference type="Pfam" id="PF00293">
    <property type="entry name" value="NUDIX"/>
    <property type="match status" value="1"/>
</dbReference>
<dbReference type="GO" id="GO:0019693">
    <property type="term" value="P:ribose phosphate metabolic process"/>
    <property type="evidence" value="ECO:0007669"/>
    <property type="project" value="TreeGrafter"/>
</dbReference>
<feature type="domain" description="Nudix hydrolase" evidence="3">
    <location>
        <begin position="35"/>
        <end position="163"/>
    </location>
</feature>
<comment type="caution">
    <text evidence="4">The sequence shown here is derived from an EMBL/GenBank/DDBJ whole genome shotgun (WGS) entry which is preliminary data.</text>
</comment>
<keyword evidence="2 4" id="KW-0378">Hydrolase</keyword>
<dbReference type="CDD" id="cd03424">
    <property type="entry name" value="NUDIX_ADPRase_Nudt5_UGPPase_Nudt14"/>
    <property type="match status" value="1"/>
</dbReference>
<name>A0A7C5Q3B7_CALS0</name>
<evidence type="ECO:0000313" key="4">
    <source>
        <dbReference type="EMBL" id="HHK67689.1"/>
    </source>
</evidence>
<dbReference type="PANTHER" id="PTHR11839:SF18">
    <property type="entry name" value="NUDIX HYDROLASE DOMAIN-CONTAINING PROTEIN"/>
    <property type="match status" value="1"/>
</dbReference>
<evidence type="ECO:0000256" key="1">
    <source>
        <dbReference type="ARBA" id="ARBA00001946"/>
    </source>
</evidence>
<dbReference type="AlphaFoldDB" id="A0A7C5Q3B7"/>
<accession>A0A7C5Q3B7</accession>
<comment type="cofactor">
    <cofactor evidence="1">
        <name>Mg(2+)</name>
        <dbReference type="ChEBI" id="CHEBI:18420"/>
    </cofactor>
</comment>
<gene>
    <name evidence="4" type="ORF">ENM11_00845</name>
</gene>
<evidence type="ECO:0000256" key="2">
    <source>
        <dbReference type="ARBA" id="ARBA00022801"/>
    </source>
</evidence>